<evidence type="ECO:0000256" key="3">
    <source>
        <dbReference type="ARBA" id="ARBA00023125"/>
    </source>
</evidence>
<dbReference type="OrthoDB" id="6021714at2759"/>
<protein>
    <recommendedName>
        <fullName evidence="7">PAS domain-containing protein</fullName>
    </recommendedName>
</protein>
<dbReference type="CDD" id="cd00130">
    <property type="entry name" value="PAS"/>
    <property type="match status" value="1"/>
</dbReference>
<evidence type="ECO:0000256" key="6">
    <source>
        <dbReference type="SAM" id="MobiDB-lite"/>
    </source>
</evidence>
<dbReference type="FunFam" id="3.30.450.20:FF:000047">
    <property type="entry name" value="SIM bHLH transcription factor 2"/>
    <property type="match status" value="1"/>
</dbReference>
<evidence type="ECO:0000256" key="1">
    <source>
        <dbReference type="ARBA" id="ARBA00004123"/>
    </source>
</evidence>
<dbReference type="PANTHER" id="PTHR23043:SF36">
    <property type="entry name" value="PROTEIN SINGLE-MINDED"/>
    <property type="match status" value="1"/>
</dbReference>
<feature type="compositionally biased region" description="Basic residues" evidence="6">
    <location>
        <begin position="416"/>
        <end position="435"/>
    </location>
</feature>
<feature type="domain" description="PAS" evidence="7">
    <location>
        <begin position="55"/>
        <end position="110"/>
    </location>
</feature>
<proteinExistence type="predicted"/>
<feature type="compositionally biased region" description="Basic residues" evidence="6">
    <location>
        <begin position="309"/>
        <end position="321"/>
    </location>
</feature>
<organism evidence="8 9">
    <name type="scientific">Ladona fulva</name>
    <name type="common">Scarce chaser dragonfly</name>
    <name type="synonym">Libellula fulva</name>
    <dbReference type="NCBI Taxonomy" id="123851"/>
    <lineage>
        <taxon>Eukaryota</taxon>
        <taxon>Metazoa</taxon>
        <taxon>Ecdysozoa</taxon>
        <taxon>Arthropoda</taxon>
        <taxon>Hexapoda</taxon>
        <taxon>Insecta</taxon>
        <taxon>Pterygota</taxon>
        <taxon>Palaeoptera</taxon>
        <taxon>Odonata</taxon>
        <taxon>Epiprocta</taxon>
        <taxon>Anisoptera</taxon>
        <taxon>Libelluloidea</taxon>
        <taxon>Libellulidae</taxon>
        <taxon>Ladona</taxon>
    </lineage>
</organism>
<feature type="compositionally biased region" description="Low complexity" evidence="6">
    <location>
        <begin position="394"/>
        <end position="415"/>
    </location>
</feature>
<name>A0A8K0K8Y4_LADFU</name>
<evidence type="ECO:0000313" key="9">
    <source>
        <dbReference type="Proteomes" id="UP000792457"/>
    </source>
</evidence>
<dbReference type="InterPro" id="IPR013655">
    <property type="entry name" value="PAS_fold_3"/>
</dbReference>
<dbReference type="Proteomes" id="UP000792457">
    <property type="component" value="Unassembled WGS sequence"/>
</dbReference>
<dbReference type="EMBL" id="KZ308444">
    <property type="protein sequence ID" value="KAG8229739.1"/>
    <property type="molecule type" value="Genomic_DNA"/>
</dbReference>
<dbReference type="SMART" id="SM00086">
    <property type="entry name" value="PAC"/>
    <property type="match status" value="1"/>
</dbReference>
<dbReference type="PANTHER" id="PTHR23043">
    <property type="entry name" value="HYPOXIA-INDUCIBLE FACTOR 1 ALPHA"/>
    <property type="match status" value="1"/>
</dbReference>
<keyword evidence="3" id="KW-0238">DNA-binding</keyword>
<dbReference type="GO" id="GO:0005634">
    <property type="term" value="C:nucleus"/>
    <property type="evidence" value="ECO:0007669"/>
    <property type="project" value="UniProtKB-SubCell"/>
</dbReference>
<feature type="region of interest" description="Disordered" evidence="6">
    <location>
        <begin position="171"/>
        <end position="252"/>
    </location>
</feature>
<dbReference type="NCBIfam" id="TIGR00229">
    <property type="entry name" value="sensory_box"/>
    <property type="match status" value="1"/>
</dbReference>
<dbReference type="GO" id="GO:0000977">
    <property type="term" value="F:RNA polymerase II transcription regulatory region sequence-specific DNA binding"/>
    <property type="evidence" value="ECO:0007669"/>
    <property type="project" value="TreeGrafter"/>
</dbReference>
<keyword evidence="9" id="KW-1185">Reference proteome</keyword>
<feature type="region of interest" description="Disordered" evidence="6">
    <location>
        <begin position="292"/>
        <end position="336"/>
    </location>
</feature>
<dbReference type="SUPFAM" id="SSF55785">
    <property type="entry name" value="PYP-like sensor domain (PAS domain)"/>
    <property type="match status" value="1"/>
</dbReference>
<feature type="compositionally biased region" description="Low complexity" evidence="6">
    <location>
        <begin position="191"/>
        <end position="214"/>
    </location>
</feature>
<reference evidence="8" key="1">
    <citation type="submission" date="2013-04" db="EMBL/GenBank/DDBJ databases">
        <authorList>
            <person name="Qu J."/>
            <person name="Murali S.C."/>
            <person name="Bandaranaike D."/>
            <person name="Bellair M."/>
            <person name="Blankenburg K."/>
            <person name="Chao H."/>
            <person name="Dinh H."/>
            <person name="Doddapaneni H."/>
            <person name="Downs B."/>
            <person name="Dugan-Rocha S."/>
            <person name="Elkadiri S."/>
            <person name="Gnanaolivu R.D."/>
            <person name="Hernandez B."/>
            <person name="Javaid M."/>
            <person name="Jayaseelan J.C."/>
            <person name="Lee S."/>
            <person name="Li M."/>
            <person name="Ming W."/>
            <person name="Munidasa M."/>
            <person name="Muniz J."/>
            <person name="Nguyen L."/>
            <person name="Ongeri F."/>
            <person name="Osuji N."/>
            <person name="Pu L.-L."/>
            <person name="Puazo M."/>
            <person name="Qu C."/>
            <person name="Quiroz J."/>
            <person name="Raj R."/>
            <person name="Weissenberger G."/>
            <person name="Xin Y."/>
            <person name="Zou X."/>
            <person name="Han Y."/>
            <person name="Richards S."/>
            <person name="Worley K."/>
            <person name="Muzny D."/>
            <person name="Gibbs R."/>
        </authorList>
    </citation>
    <scope>NUCLEOTIDE SEQUENCE</scope>
    <source>
        <strain evidence="8">Sampled in the wild</strain>
    </source>
</reference>
<comment type="subcellular location">
    <subcellularLocation>
        <location evidence="1">Nucleus</location>
    </subcellularLocation>
</comment>
<keyword evidence="2" id="KW-0805">Transcription regulation</keyword>
<keyword evidence="4" id="KW-0804">Transcription</keyword>
<dbReference type="PROSITE" id="PS50112">
    <property type="entry name" value="PAS"/>
    <property type="match status" value="1"/>
</dbReference>
<evidence type="ECO:0000313" key="8">
    <source>
        <dbReference type="EMBL" id="KAG8229739.1"/>
    </source>
</evidence>
<dbReference type="InterPro" id="IPR035965">
    <property type="entry name" value="PAS-like_dom_sf"/>
</dbReference>
<dbReference type="SMART" id="SM00091">
    <property type="entry name" value="PAS"/>
    <property type="match status" value="1"/>
</dbReference>
<dbReference type="AlphaFoldDB" id="A0A8K0K8Y4"/>
<gene>
    <name evidence="8" type="ORF">J437_LFUL007914</name>
</gene>
<dbReference type="GO" id="GO:0010557">
    <property type="term" value="P:positive regulation of macromolecule biosynthetic process"/>
    <property type="evidence" value="ECO:0007669"/>
    <property type="project" value="UniProtKB-ARBA"/>
</dbReference>
<evidence type="ECO:0000256" key="4">
    <source>
        <dbReference type="ARBA" id="ARBA00023163"/>
    </source>
</evidence>
<evidence type="ECO:0000256" key="2">
    <source>
        <dbReference type="ARBA" id="ARBA00023015"/>
    </source>
</evidence>
<sequence length="619" mass="66730">MKVKQLGGLDAVGGGYDGGGGGAGGCLQNVGLVAVGHSLPPSAITEIKMHSNMFMFRASLDLKLIFLDARVAQLTGYEPQDLIEKTLYHYIHGCDIMHMRYSHHTLLFKGQVTTKYFRFLARDGGWVWMQSYATIVHNSRSSRPHCVVSVNYVLSDLEAKEMVLNGEQMSCSPREDVCTPSAAHPPPPAVPSSDSSSSSSSSSSPVSSSSGRPSPTHPKSRSARPHIVPAVEKFRPPPPPPAEDHFGDPGVRFDYHQHPRDGMTQHQETCHGNGAMAYAHIPHATDAMVMQSNHHPTHQHGRPEEQHHQHQQHHHHHHHHGSGGYATVPEHHHPDAFGAYPADAYYGRPMEGVSPCRGPKDDLLLFGGFGAPEESDGGYGSLLEPLQHQQDRPFSSASSSCSSSSSFASEPSVPSHHQHQHVHHQHSHAHHHHRADTRLLGPLEGVEDDRGREGAHLPVLDLEAAACLKSLYGSAAFVEGGDADVTEGPTPEARFAAAHHGALMTNDECRKDALPYFQTPSIGEGGGDGDGGVDGTPKGVGGLPFCHTGVLVNCAPEATCGGKEGLHYFPDSCKGGGNGRGKETHQMHAAQQQPGYTSVIVDAQQYSLHHQMTADEYVR</sequence>
<accession>A0A8K0K8Y4</accession>
<dbReference type="Pfam" id="PF08447">
    <property type="entry name" value="PAS_3"/>
    <property type="match status" value="1"/>
</dbReference>
<dbReference type="Gene3D" id="3.30.450.20">
    <property type="entry name" value="PAS domain"/>
    <property type="match status" value="1"/>
</dbReference>
<comment type="caution">
    <text evidence="8">The sequence shown here is derived from an EMBL/GenBank/DDBJ whole genome shotgun (WGS) entry which is preliminary data.</text>
</comment>
<feature type="region of interest" description="Disordered" evidence="6">
    <location>
        <begin position="389"/>
        <end position="435"/>
    </location>
</feature>
<dbReference type="InterPro" id="IPR001610">
    <property type="entry name" value="PAC"/>
</dbReference>
<dbReference type="InterPro" id="IPR000014">
    <property type="entry name" value="PAS"/>
</dbReference>
<evidence type="ECO:0000259" key="7">
    <source>
        <dbReference type="PROSITE" id="PS50112"/>
    </source>
</evidence>
<feature type="compositionally biased region" description="Basic and acidic residues" evidence="6">
    <location>
        <begin position="242"/>
        <end position="252"/>
    </location>
</feature>
<reference evidence="8" key="2">
    <citation type="submission" date="2017-10" db="EMBL/GenBank/DDBJ databases">
        <title>Ladona fulva Genome sequencing and assembly.</title>
        <authorList>
            <person name="Murali S."/>
            <person name="Richards S."/>
            <person name="Bandaranaike D."/>
            <person name="Bellair M."/>
            <person name="Blankenburg K."/>
            <person name="Chao H."/>
            <person name="Dinh H."/>
            <person name="Doddapaneni H."/>
            <person name="Dugan-Rocha S."/>
            <person name="Elkadiri S."/>
            <person name="Gnanaolivu R."/>
            <person name="Hernandez B."/>
            <person name="Skinner E."/>
            <person name="Javaid M."/>
            <person name="Lee S."/>
            <person name="Li M."/>
            <person name="Ming W."/>
            <person name="Munidasa M."/>
            <person name="Muniz J."/>
            <person name="Nguyen L."/>
            <person name="Hughes D."/>
            <person name="Osuji N."/>
            <person name="Pu L.-L."/>
            <person name="Puazo M."/>
            <person name="Qu C."/>
            <person name="Quiroz J."/>
            <person name="Raj R."/>
            <person name="Weissenberger G."/>
            <person name="Xin Y."/>
            <person name="Zou X."/>
            <person name="Han Y."/>
            <person name="Worley K."/>
            <person name="Muzny D."/>
            <person name="Gibbs R."/>
        </authorList>
    </citation>
    <scope>NUCLEOTIDE SEQUENCE</scope>
    <source>
        <strain evidence="8">Sampled in the wild</strain>
    </source>
</reference>
<dbReference type="GO" id="GO:0000981">
    <property type="term" value="F:DNA-binding transcription factor activity, RNA polymerase II-specific"/>
    <property type="evidence" value="ECO:0007669"/>
    <property type="project" value="TreeGrafter"/>
</dbReference>
<keyword evidence="5" id="KW-0539">Nucleus</keyword>
<evidence type="ECO:0000256" key="5">
    <source>
        <dbReference type="ARBA" id="ARBA00023242"/>
    </source>
</evidence>